<name>A0A0L7QWW1_9HYME</name>
<evidence type="ECO:0008006" key="3">
    <source>
        <dbReference type="Google" id="ProtNLM"/>
    </source>
</evidence>
<feature type="non-terminal residue" evidence="1">
    <location>
        <position position="1"/>
    </location>
</feature>
<dbReference type="InterPro" id="IPR036397">
    <property type="entry name" value="RNaseH_sf"/>
</dbReference>
<organism evidence="1 2">
    <name type="scientific">Habropoda laboriosa</name>
    <dbReference type="NCBI Taxonomy" id="597456"/>
    <lineage>
        <taxon>Eukaryota</taxon>
        <taxon>Metazoa</taxon>
        <taxon>Ecdysozoa</taxon>
        <taxon>Arthropoda</taxon>
        <taxon>Hexapoda</taxon>
        <taxon>Insecta</taxon>
        <taxon>Pterygota</taxon>
        <taxon>Neoptera</taxon>
        <taxon>Endopterygota</taxon>
        <taxon>Hymenoptera</taxon>
        <taxon>Apocrita</taxon>
        <taxon>Aculeata</taxon>
        <taxon>Apoidea</taxon>
        <taxon>Anthophila</taxon>
        <taxon>Apidae</taxon>
        <taxon>Habropoda</taxon>
    </lineage>
</organism>
<dbReference type="Gene3D" id="3.30.420.10">
    <property type="entry name" value="Ribonuclease H-like superfamily/Ribonuclease H"/>
    <property type="match status" value="1"/>
</dbReference>
<evidence type="ECO:0000313" key="2">
    <source>
        <dbReference type="Proteomes" id="UP000053825"/>
    </source>
</evidence>
<gene>
    <name evidence="1" type="ORF">WH47_04447</name>
</gene>
<keyword evidence="2" id="KW-1185">Reference proteome</keyword>
<proteinExistence type="predicted"/>
<dbReference type="AlphaFoldDB" id="A0A0L7QWW1"/>
<dbReference type="GO" id="GO:0003676">
    <property type="term" value="F:nucleic acid binding"/>
    <property type="evidence" value="ECO:0007669"/>
    <property type="project" value="InterPro"/>
</dbReference>
<protein>
    <recommendedName>
        <fullName evidence="3">Histone-lysine N-methyltransferase SETMAR</fullName>
    </recommendedName>
</protein>
<sequence length="50" mass="5783">TDFHTFRSLQNSVDGKNFNNFEAVRSAISSSFNDKSADLYERSITQRPQR</sequence>
<dbReference type="EMBL" id="KQ414709">
    <property type="protein sequence ID" value="KOC63024.1"/>
    <property type="molecule type" value="Genomic_DNA"/>
</dbReference>
<evidence type="ECO:0000313" key="1">
    <source>
        <dbReference type="EMBL" id="KOC63024.1"/>
    </source>
</evidence>
<reference evidence="1 2" key="1">
    <citation type="submission" date="2015-07" db="EMBL/GenBank/DDBJ databases">
        <title>The genome of Habropoda laboriosa.</title>
        <authorList>
            <person name="Pan H."/>
            <person name="Kapheim K."/>
        </authorList>
    </citation>
    <scope>NUCLEOTIDE SEQUENCE [LARGE SCALE GENOMIC DNA]</scope>
    <source>
        <strain evidence="1">0110345459</strain>
    </source>
</reference>
<dbReference type="Proteomes" id="UP000053825">
    <property type="component" value="Unassembled WGS sequence"/>
</dbReference>
<accession>A0A0L7QWW1</accession>